<accession>A0A0W8ICU7</accession>
<dbReference type="RefSeq" id="WP_058888995.1">
    <property type="nucleotide sequence ID" value="NZ_LQBM01000004.1"/>
</dbReference>
<dbReference type="EMBL" id="LQBM01000004">
    <property type="protein sequence ID" value="KUG57761.1"/>
    <property type="molecule type" value="Genomic_DNA"/>
</dbReference>
<organism evidence="1 2">
    <name type="scientific">Nesterenkonia jeotgali</name>
    <dbReference type="NCBI Taxonomy" id="317018"/>
    <lineage>
        <taxon>Bacteria</taxon>
        <taxon>Bacillati</taxon>
        <taxon>Actinomycetota</taxon>
        <taxon>Actinomycetes</taxon>
        <taxon>Micrococcales</taxon>
        <taxon>Micrococcaceae</taxon>
        <taxon>Nesterenkonia</taxon>
    </lineage>
</organism>
<dbReference type="AlphaFoldDB" id="A0A0W8ICU7"/>
<proteinExistence type="predicted"/>
<evidence type="ECO:0000313" key="2">
    <source>
        <dbReference type="Proteomes" id="UP000054023"/>
    </source>
</evidence>
<keyword evidence="2" id="KW-1185">Reference proteome</keyword>
<comment type="caution">
    <text evidence="1">The sequence shown here is derived from an EMBL/GenBank/DDBJ whole genome shotgun (WGS) entry which is preliminary data.</text>
</comment>
<reference evidence="2" key="1">
    <citation type="submission" date="2015-12" db="EMBL/GenBank/DDBJ databases">
        <authorList>
            <person name="Nair G.R."/>
            <person name="Kaur G."/>
            <person name="Mayilraj S."/>
        </authorList>
    </citation>
    <scope>NUCLEOTIDE SEQUENCE [LARGE SCALE GENOMIC DNA]</scope>
    <source>
        <strain evidence="2">CD08_7</strain>
    </source>
</reference>
<dbReference type="Proteomes" id="UP000054023">
    <property type="component" value="Unassembled WGS sequence"/>
</dbReference>
<protein>
    <submittedName>
        <fullName evidence="1">Uncharacterized protein</fullName>
    </submittedName>
</protein>
<gene>
    <name evidence="1" type="ORF">AVL63_04360</name>
</gene>
<dbReference type="STRING" id="317018.AVL63_04360"/>
<evidence type="ECO:0000313" key="1">
    <source>
        <dbReference type="EMBL" id="KUG57761.1"/>
    </source>
</evidence>
<name>A0A0W8ICU7_9MICC</name>
<sequence>MNESRPVPELLIYGEHNVDPGEVVSAPYRREPYVRVELPDLGTVDAKVRRWTKTRVLILWETKHHDKQSAWVPAEWVERIDRAESLWQDPYDLPVEATVHEGEA</sequence>
<dbReference type="OrthoDB" id="4951273at2"/>